<sequence length="282" mass="32424">MNRQDENQQGLDRKQRLKKEADQLKANLKNAVEITEVLSELLYLFKAADDIQQEAYAQLQSLKKQSYEKNQHFGQYRDDFIKANELGWKGDKVALQNFCINQLMVQVEKFMDLWNNNYAFRKEYVRCNEGSTLWRLRTLDGRSLGPGEVPPVIPLAVNGRAVMDHTMSGVTLEGRTQEEVAVEKAEKVLAAKVVAQKKFIKSAPPESVSATASNGDKIEEAEKEKLGRTREEEESDRKAEELRKEEEADKIKEQCQLEEIAKAKEALERKRRKAEKAHRKKT</sequence>
<evidence type="ECO:0000256" key="10">
    <source>
        <dbReference type="SAM" id="Coils"/>
    </source>
</evidence>
<evidence type="ECO:0000256" key="8">
    <source>
        <dbReference type="ARBA" id="ARBA00023136"/>
    </source>
</evidence>
<dbReference type="EMBL" id="KZ665669">
    <property type="protein sequence ID" value="PPR98300.1"/>
    <property type="molecule type" value="Genomic_DNA"/>
</dbReference>
<dbReference type="Proteomes" id="UP000239757">
    <property type="component" value="Unassembled WGS sequence"/>
</dbReference>
<name>A0A2P5X4P1_GOSBA</name>
<dbReference type="PANTHER" id="PTHR32219">
    <property type="entry name" value="RNA-BINDING PROTEIN YLMH-RELATED"/>
    <property type="match status" value="1"/>
</dbReference>
<evidence type="ECO:0000313" key="13">
    <source>
        <dbReference type="Proteomes" id="UP000239757"/>
    </source>
</evidence>
<keyword evidence="3" id="KW-1003">Cell membrane</keyword>
<keyword evidence="6" id="KW-1133">Transmembrane helix</keyword>
<evidence type="ECO:0000256" key="4">
    <source>
        <dbReference type="ARBA" id="ARBA00022692"/>
    </source>
</evidence>
<keyword evidence="5" id="KW-0256">Endoplasmic reticulum</keyword>
<evidence type="ECO:0000256" key="9">
    <source>
        <dbReference type="ARBA" id="ARBA00038080"/>
    </source>
</evidence>
<dbReference type="GO" id="GO:0005886">
    <property type="term" value="C:plasma membrane"/>
    <property type="evidence" value="ECO:0007669"/>
    <property type="project" value="UniProtKB-SubCell"/>
</dbReference>
<keyword evidence="8" id="KW-0472">Membrane</keyword>
<dbReference type="PANTHER" id="PTHR32219:SF3">
    <property type="entry name" value="CALPONIN-LIKE DOMAIN PROTEIN"/>
    <property type="match status" value="1"/>
</dbReference>
<keyword evidence="7 10" id="KW-0175">Coiled coil</keyword>
<comment type="similarity">
    <text evidence="9">Belongs to the plant Proton pump-interactor protein family.</text>
</comment>
<evidence type="ECO:0000256" key="6">
    <source>
        <dbReference type="ARBA" id="ARBA00022989"/>
    </source>
</evidence>
<comment type="subcellular location">
    <subcellularLocation>
        <location evidence="1">Cell membrane</location>
        <topology evidence="1">Single-pass membrane protein</topology>
    </subcellularLocation>
    <subcellularLocation>
        <location evidence="2">Endoplasmic reticulum membrane</location>
        <topology evidence="2">Single-pass membrane protein</topology>
    </subcellularLocation>
</comment>
<dbReference type="AlphaFoldDB" id="A0A2P5X4P1"/>
<evidence type="ECO:0000256" key="5">
    <source>
        <dbReference type="ARBA" id="ARBA00022824"/>
    </source>
</evidence>
<protein>
    <submittedName>
        <fullName evidence="12">Uncharacterized protein</fullName>
    </submittedName>
</protein>
<feature type="coiled-coil region" evidence="10">
    <location>
        <begin position="7"/>
        <end position="34"/>
    </location>
</feature>
<proteinExistence type="inferred from homology"/>
<feature type="compositionally biased region" description="Basic and acidic residues" evidence="11">
    <location>
        <begin position="216"/>
        <end position="253"/>
    </location>
</feature>
<dbReference type="InterPro" id="IPR055282">
    <property type="entry name" value="PPI1-4"/>
</dbReference>
<dbReference type="OrthoDB" id="1703439at2759"/>
<evidence type="ECO:0000313" key="12">
    <source>
        <dbReference type="EMBL" id="PPR98300.1"/>
    </source>
</evidence>
<keyword evidence="4" id="KW-0812">Transmembrane</keyword>
<evidence type="ECO:0000256" key="1">
    <source>
        <dbReference type="ARBA" id="ARBA00004162"/>
    </source>
</evidence>
<dbReference type="GO" id="GO:0005789">
    <property type="term" value="C:endoplasmic reticulum membrane"/>
    <property type="evidence" value="ECO:0007669"/>
    <property type="project" value="UniProtKB-SubCell"/>
</dbReference>
<evidence type="ECO:0000256" key="11">
    <source>
        <dbReference type="SAM" id="MobiDB-lite"/>
    </source>
</evidence>
<gene>
    <name evidence="12" type="ORF">GOBAR_AA22366</name>
</gene>
<evidence type="ECO:0000256" key="3">
    <source>
        <dbReference type="ARBA" id="ARBA00022475"/>
    </source>
</evidence>
<organism evidence="12 13">
    <name type="scientific">Gossypium barbadense</name>
    <name type="common">Sea Island cotton</name>
    <name type="synonym">Hibiscus barbadensis</name>
    <dbReference type="NCBI Taxonomy" id="3634"/>
    <lineage>
        <taxon>Eukaryota</taxon>
        <taxon>Viridiplantae</taxon>
        <taxon>Streptophyta</taxon>
        <taxon>Embryophyta</taxon>
        <taxon>Tracheophyta</taxon>
        <taxon>Spermatophyta</taxon>
        <taxon>Magnoliopsida</taxon>
        <taxon>eudicotyledons</taxon>
        <taxon>Gunneridae</taxon>
        <taxon>Pentapetalae</taxon>
        <taxon>rosids</taxon>
        <taxon>malvids</taxon>
        <taxon>Malvales</taxon>
        <taxon>Malvaceae</taxon>
        <taxon>Malvoideae</taxon>
        <taxon>Gossypium</taxon>
    </lineage>
</organism>
<accession>A0A2P5X4P1</accession>
<reference evidence="12 13" key="1">
    <citation type="submission" date="2015-01" db="EMBL/GenBank/DDBJ databases">
        <title>Genome of allotetraploid Gossypium barbadense reveals genomic plasticity and fiber elongation in cotton evolution.</title>
        <authorList>
            <person name="Chen X."/>
            <person name="Liu X."/>
            <person name="Zhao B."/>
            <person name="Zheng H."/>
            <person name="Hu Y."/>
            <person name="Lu G."/>
            <person name="Yang C."/>
            <person name="Chen J."/>
            <person name="Shan C."/>
            <person name="Zhang L."/>
            <person name="Zhou Y."/>
            <person name="Wang L."/>
            <person name="Guo W."/>
            <person name="Bai Y."/>
            <person name="Ruan J."/>
            <person name="Shangguan X."/>
            <person name="Mao Y."/>
            <person name="Jiang J."/>
            <person name="Zhu Y."/>
            <person name="Lei J."/>
            <person name="Kang H."/>
            <person name="Chen S."/>
            <person name="He X."/>
            <person name="Wang R."/>
            <person name="Wang Y."/>
            <person name="Chen J."/>
            <person name="Wang L."/>
            <person name="Yu S."/>
            <person name="Wang B."/>
            <person name="Wei J."/>
            <person name="Song S."/>
            <person name="Lu X."/>
            <person name="Gao Z."/>
            <person name="Gu W."/>
            <person name="Deng X."/>
            <person name="Ma D."/>
            <person name="Wang S."/>
            <person name="Liang W."/>
            <person name="Fang L."/>
            <person name="Cai C."/>
            <person name="Zhu X."/>
            <person name="Zhou B."/>
            <person name="Zhang Y."/>
            <person name="Chen Z."/>
            <person name="Xu S."/>
            <person name="Zhu R."/>
            <person name="Wang S."/>
            <person name="Zhang T."/>
            <person name="Zhao G."/>
        </authorList>
    </citation>
    <scope>NUCLEOTIDE SEQUENCE [LARGE SCALE GENOMIC DNA]</scope>
    <source>
        <strain evidence="13">cv. Xinhai21</strain>
        <tissue evidence="12">Leaf</tissue>
    </source>
</reference>
<evidence type="ECO:0000256" key="7">
    <source>
        <dbReference type="ARBA" id="ARBA00023054"/>
    </source>
</evidence>
<feature type="region of interest" description="Disordered" evidence="11">
    <location>
        <begin position="202"/>
        <end position="253"/>
    </location>
</feature>
<evidence type="ECO:0000256" key="2">
    <source>
        <dbReference type="ARBA" id="ARBA00004389"/>
    </source>
</evidence>